<reference evidence="3" key="1">
    <citation type="submission" date="2022-08" db="EMBL/GenBank/DDBJ databases">
        <authorList>
            <person name="Marques A."/>
        </authorList>
    </citation>
    <scope>NUCLEOTIDE SEQUENCE</scope>
    <source>
        <strain evidence="3">RhyPub2mFocal</strain>
        <tissue evidence="3">Leaves</tissue>
    </source>
</reference>
<keyword evidence="2" id="KW-1133">Transmembrane helix</keyword>
<keyword evidence="2" id="KW-0812">Transmembrane</keyword>
<evidence type="ECO:0000256" key="1">
    <source>
        <dbReference type="SAM" id="MobiDB-lite"/>
    </source>
</evidence>
<keyword evidence="2" id="KW-0472">Membrane</keyword>
<dbReference type="InterPro" id="IPR004158">
    <property type="entry name" value="DUF247_pln"/>
</dbReference>
<dbReference type="AlphaFoldDB" id="A0AAV8C0N5"/>
<evidence type="ECO:0000313" key="3">
    <source>
        <dbReference type="EMBL" id="KAJ4749002.1"/>
    </source>
</evidence>
<accession>A0AAV8C0N5</accession>
<proteinExistence type="predicted"/>
<sequence>MLSFPKFLANKKQRKEVPSGHKMLESEKAFSPSKMENVKDAVAIDIDPPPKPPPLEVSLKHKLEQTQRWEAFEPFILSRVPHIVRETHKDLYEPRVVSIGPYHWGKESLQAMEVHKPRCLIDFLERNSGVGVEAYVEKIRELEDRARRCYSETINLSKDEFVEMLLLDGCFLLEFFYRVRSREPHILLDAGWGTKTIICDLLLFENQIPFFVVETLYSINTCYESDRESLLYLLHPSSISPDLEAKGKIYHLLHLYYQWFVPGRISRSRRLSQSSISTASPKSLFSSESPRSRRIISWLGSRSRSNKKSFTPMRSIPCATELREAGVTFRRKESASDTFDITFQDGVMEIPTLPIDSVRRVFYLNLAAFERSCSMLEHDLMSYVALMDSLINSNKDVVLLQRCGIINNMLLNEDEVAVLFNQLGAWSMLDSDKHYFVSLFTDVQRYYNSRWHKYRAKLMHDYFSNPWSVLSVVAAIVLLVFSALQAIYGMYPYIHH</sequence>
<comment type="caution">
    <text evidence="3">The sequence shown here is derived from an EMBL/GenBank/DDBJ whole genome shotgun (WGS) entry which is preliminary data.</text>
</comment>
<name>A0AAV8C0N5_9POAL</name>
<evidence type="ECO:0000313" key="4">
    <source>
        <dbReference type="Proteomes" id="UP001140206"/>
    </source>
</evidence>
<feature type="region of interest" description="Disordered" evidence="1">
    <location>
        <begin position="1"/>
        <end position="34"/>
    </location>
</feature>
<protein>
    <submittedName>
        <fullName evidence="3">Uncharacterized protein</fullName>
    </submittedName>
</protein>
<dbReference type="PANTHER" id="PTHR31170:SF25">
    <property type="entry name" value="BNAA09G04570D PROTEIN"/>
    <property type="match status" value="1"/>
</dbReference>
<keyword evidence="4" id="KW-1185">Reference proteome</keyword>
<feature type="compositionally biased region" description="Basic and acidic residues" evidence="1">
    <location>
        <begin position="15"/>
        <end position="28"/>
    </location>
</feature>
<dbReference type="Proteomes" id="UP001140206">
    <property type="component" value="Chromosome 5"/>
</dbReference>
<evidence type="ECO:0000256" key="2">
    <source>
        <dbReference type="SAM" id="Phobius"/>
    </source>
</evidence>
<feature type="transmembrane region" description="Helical" evidence="2">
    <location>
        <begin position="467"/>
        <end position="491"/>
    </location>
</feature>
<organism evidence="3 4">
    <name type="scientific">Rhynchospora pubera</name>
    <dbReference type="NCBI Taxonomy" id="906938"/>
    <lineage>
        <taxon>Eukaryota</taxon>
        <taxon>Viridiplantae</taxon>
        <taxon>Streptophyta</taxon>
        <taxon>Embryophyta</taxon>
        <taxon>Tracheophyta</taxon>
        <taxon>Spermatophyta</taxon>
        <taxon>Magnoliopsida</taxon>
        <taxon>Liliopsida</taxon>
        <taxon>Poales</taxon>
        <taxon>Cyperaceae</taxon>
        <taxon>Cyperoideae</taxon>
        <taxon>Rhynchosporeae</taxon>
        <taxon>Rhynchospora</taxon>
    </lineage>
</organism>
<dbReference type="EMBL" id="JAMFTS010000005">
    <property type="protein sequence ID" value="KAJ4749002.1"/>
    <property type="molecule type" value="Genomic_DNA"/>
</dbReference>
<dbReference type="PANTHER" id="PTHR31170">
    <property type="entry name" value="BNAC04G53230D PROTEIN"/>
    <property type="match status" value="1"/>
</dbReference>
<gene>
    <name evidence="3" type="ORF">LUZ62_083407</name>
</gene>
<dbReference type="Pfam" id="PF03140">
    <property type="entry name" value="DUF247"/>
    <property type="match status" value="1"/>
</dbReference>